<sequence length="131" mass="15169">MNKKHILLIILGLYLFMVCMSCNLFKKTTKINSTSAQTTSKQKESSQLILKTGNKETQIFTYWNDSAVYQYQNIKELVNETAAARRTTEEKQSLKQQQTIKESEPTKMWMLFGIVIALIVSFVLYRKFAAK</sequence>
<accession>A0AAJ6B7P7</accession>
<evidence type="ECO:0000256" key="1">
    <source>
        <dbReference type="SAM" id="Phobius"/>
    </source>
</evidence>
<keyword evidence="1" id="KW-0472">Membrane</keyword>
<proteinExistence type="predicted"/>
<dbReference type="AlphaFoldDB" id="A0AAJ6B7P7"/>
<feature type="transmembrane region" description="Helical" evidence="1">
    <location>
        <begin position="6"/>
        <end position="25"/>
    </location>
</feature>
<gene>
    <name evidence="2" type="ORF">P0Y49_05135</name>
</gene>
<evidence type="ECO:0000313" key="2">
    <source>
        <dbReference type="EMBL" id="WEK20520.1"/>
    </source>
</evidence>
<feature type="transmembrane region" description="Helical" evidence="1">
    <location>
        <begin position="108"/>
        <end position="125"/>
    </location>
</feature>
<keyword evidence="1" id="KW-0812">Transmembrane</keyword>
<reference evidence="2" key="1">
    <citation type="submission" date="2023-03" db="EMBL/GenBank/DDBJ databases">
        <title>Andean soil-derived lignocellulolytic bacterial consortium as a source of novel taxa and putative plastic-active enzymes.</title>
        <authorList>
            <person name="Diaz-Garcia L."/>
            <person name="Chuvochina M."/>
            <person name="Feuerriegel G."/>
            <person name="Bunk B."/>
            <person name="Sproer C."/>
            <person name="Streit W.R."/>
            <person name="Rodriguez L.M."/>
            <person name="Overmann J."/>
            <person name="Jimenez D.J."/>
        </authorList>
    </citation>
    <scope>NUCLEOTIDE SEQUENCE</scope>
    <source>
        <strain evidence="2">MAG 3858</strain>
    </source>
</reference>
<organism evidence="2 3">
    <name type="scientific">Candidatus Pedobacter colombiensis</name>
    <dbReference type="NCBI Taxonomy" id="3121371"/>
    <lineage>
        <taxon>Bacteria</taxon>
        <taxon>Pseudomonadati</taxon>
        <taxon>Bacteroidota</taxon>
        <taxon>Sphingobacteriia</taxon>
        <taxon>Sphingobacteriales</taxon>
        <taxon>Sphingobacteriaceae</taxon>
        <taxon>Pedobacter</taxon>
    </lineage>
</organism>
<dbReference type="EMBL" id="CP119313">
    <property type="protein sequence ID" value="WEK20520.1"/>
    <property type="molecule type" value="Genomic_DNA"/>
</dbReference>
<dbReference type="Proteomes" id="UP001214530">
    <property type="component" value="Chromosome"/>
</dbReference>
<keyword evidence="1" id="KW-1133">Transmembrane helix</keyword>
<protein>
    <submittedName>
        <fullName evidence="2">Uncharacterized protein</fullName>
    </submittedName>
</protein>
<evidence type="ECO:0000313" key="3">
    <source>
        <dbReference type="Proteomes" id="UP001214530"/>
    </source>
</evidence>
<name>A0AAJ6B7P7_9SPHI</name>